<evidence type="ECO:0000313" key="1">
    <source>
        <dbReference type="EMBL" id="CAI8006881.1"/>
    </source>
</evidence>
<feature type="non-terminal residue" evidence="1">
    <location>
        <position position="317"/>
    </location>
</feature>
<dbReference type="EMBL" id="CASHTH010000732">
    <property type="protein sequence ID" value="CAI8006881.1"/>
    <property type="molecule type" value="Genomic_DNA"/>
</dbReference>
<reference evidence="1" key="1">
    <citation type="submission" date="2023-03" db="EMBL/GenBank/DDBJ databases">
        <authorList>
            <person name="Steffen K."/>
            <person name="Cardenas P."/>
        </authorList>
    </citation>
    <scope>NUCLEOTIDE SEQUENCE</scope>
</reference>
<dbReference type="AlphaFoldDB" id="A0AA35W7H9"/>
<protein>
    <submittedName>
        <fullName evidence="1">Uncharacterized protein</fullName>
    </submittedName>
</protein>
<dbReference type="Proteomes" id="UP001174909">
    <property type="component" value="Unassembled WGS sequence"/>
</dbReference>
<organism evidence="1 2">
    <name type="scientific">Geodia barretti</name>
    <name type="common">Barrett's horny sponge</name>
    <dbReference type="NCBI Taxonomy" id="519541"/>
    <lineage>
        <taxon>Eukaryota</taxon>
        <taxon>Metazoa</taxon>
        <taxon>Porifera</taxon>
        <taxon>Demospongiae</taxon>
        <taxon>Heteroscleromorpha</taxon>
        <taxon>Tetractinellida</taxon>
        <taxon>Astrophorina</taxon>
        <taxon>Geodiidae</taxon>
        <taxon>Geodia</taxon>
    </lineage>
</organism>
<gene>
    <name evidence="1" type="ORF">GBAR_LOCUS4951</name>
</gene>
<sequence length="317" mass="34301">MKTPSLAGTDYFSSLTFGIDGNDCSLLLLLYVSAALGSHFRGAIFMVRPSPSGGENEMEITFRISWRRSFNSLAYCDQSTIENGQLIGQLIGVDGNIQCEQGCSGTISDVRYICTDFSVEEDWSFGERVVAYTFLEGADIITIAFSGGDWISPFSSSWRVPTTFSLARRNDTGDINSTPRAIMSPVLRIQEGCNHTIRVPVTDPDNDIVRCRWAVGGECAGICNGFPGAILVPETCSLVYVADQGQGFRAAALMIEDFQPGSTTPLSSVALQFLVLVVDTMRSCSVNPTFVPPTPYDDSCIVVPSGHTLHLRLVASS</sequence>
<keyword evidence="2" id="KW-1185">Reference proteome</keyword>
<accession>A0AA35W7H9</accession>
<proteinExistence type="predicted"/>
<comment type="caution">
    <text evidence="1">The sequence shown here is derived from an EMBL/GenBank/DDBJ whole genome shotgun (WGS) entry which is preliminary data.</text>
</comment>
<name>A0AA35W7H9_GEOBA</name>
<evidence type="ECO:0000313" key="2">
    <source>
        <dbReference type="Proteomes" id="UP001174909"/>
    </source>
</evidence>